<accession>A0A2K5AT60</accession>
<dbReference type="KEGG" id="ncv:NCAV_1654"/>
<proteinExistence type="predicted"/>
<dbReference type="AlphaFoldDB" id="A0A2K5AT60"/>
<dbReference type="Proteomes" id="UP000236248">
    <property type="component" value="Chromosome NCAV"/>
</dbReference>
<organism evidence="1 2">
    <name type="scientific">Candidatus Nitrosocaldus cavascurensis</name>
    <dbReference type="NCBI Taxonomy" id="2058097"/>
    <lineage>
        <taxon>Archaea</taxon>
        <taxon>Nitrososphaerota</taxon>
        <taxon>Nitrososphaeria</taxon>
        <taxon>Candidatus Nitrosocaldales</taxon>
        <taxon>Candidatus Nitrosocaldaceae</taxon>
        <taxon>Candidatus Nitrosocaldus</taxon>
    </lineage>
</organism>
<sequence>MSELPKWAEDEINSITDSSFKLEGEWEGTGYFLDIEGKSRLVDINFYERLPNGKHIITARVSDALNMDEFRKGIVYTYRLRILKASISDRLAEYLRKNFNLNMDGVYRFELYSLEPLEDVGYEGSVGEDVGEE</sequence>
<dbReference type="GeneID" id="41595645"/>
<dbReference type="EMBL" id="LT981265">
    <property type="protein sequence ID" value="SPC34817.1"/>
    <property type="molecule type" value="Genomic_DNA"/>
</dbReference>
<dbReference type="RefSeq" id="WP_103286591.1">
    <property type="nucleotide sequence ID" value="NZ_LT981265.1"/>
</dbReference>
<gene>
    <name evidence="1" type="ORF">NCAV_1654</name>
</gene>
<protein>
    <submittedName>
        <fullName evidence="1">Uncharacterized protein</fullName>
    </submittedName>
</protein>
<reference evidence="2" key="1">
    <citation type="submission" date="2018-01" db="EMBL/GenBank/DDBJ databases">
        <authorList>
            <person name="Kerou L M."/>
        </authorList>
    </citation>
    <scope>NUCLEOTIDE SEQUENCE [LARGE SCALE GENOMIC DNA]</scope>
    <source>
        <strain evidence="2">SCU2</strain>
    </source>
</reference>
<evidence type="ECO:0000313" key="1">
    <source>
        <dbReference type="EMBL" id="SPC34817.1"/>
    </source>
</evidence>
<evidence type="ECO:0000313" key="2">
    <source>
        <dbReference type="Proteomes" id="UP000236248"/>
    </source>
</evidence>
<name>A0A2K5AT60_9ARCH</name>
<keyword evidence="2" id="KW-1185">Reference proteome</keyword>